<keyword evidence="9" id="KW-1185">Reference proteome</keyword>
<keyword evidence="2 4" id="KW-0472">Membrane</keyword>
<evidence type="ECO:0000256" key="2">
    <source>
        <dbReference type="ARBA" id="ARBA00023136"/>
    </source>
</evidence>
<accession>A0A939PR26</accession>
<dbReference type="Gene3D" id="3.30.1330.60">
    <property type="entry name" value="OmpA-like domain"/>
    <property type="match status" value="1"/>
</dbReference>
<dbReference type="GO" id="GO:0009279">
    <property type="term" value="C:cell outer membrane"/>
    <property type="evidence" value="ECO:0007669"/>
    <property type="project" value="UniProtKB-SubCell"/>
</dbReference>
<dbReference type="InterPro" id="IPR006665">
    <property type="entry name" value="OmpA-like"/>
</dbReference>
<feature type="region of interest" description="Disordered" evidence="5">
    <location>
        <begin position="313"/>
        <end position="338"/>
    </location>
</feature>
<evidence type="ECO:0000259" key="7">
    <source>
        <dbReference type="PROSITE" id="PS51123"/>
    </source>
</evidence>
<dbReference type="InterPro" id="IPR006664">
    <property type="entry name" value="OMP_bac"/>
</dbReference>
<evidence type="ECO:0000256" key="1">
    <source>
        <dbReference type="ARBA" id="ARBA00004442"/>
    </source>
</evidence>
<evidence type="ECO:0000313" key="8">
    <source>
        <dbReference type="EMBL" id="MBO2454619.1"/>
    </source>
</evidence>
<feature type="signal peptide" evidence="6">
    <location>
        <begin position="1"/>
        <end position="28"/>
    </location>
</feature>
<proteinExistence type="predicted"/>
<dbReference type="PROSITE" id="PS51123">
    <property type="entry name" value="OMPA_2"/>
    <property type="match status" value="1"/>
</dbReference>
<evidence type="ECO:0000256" key="4">
    <source>
        <dbReference type="PROSITE-ProRule" id="PRU00473"/>
    </source>
</evidence>
<organism evidence="8 9">
    <name type="scientific">Actinomadura barringtoniae</name>
    <dbReference type="NCBI Taxonomy" id="1427535"/>
    <lineage>
        <taxon>Bacteria</taxon>
        <taxon>Bacillati</taxon>
        <taxon>Actinomycetota</taxon>
        <taxon>Actinomycetes</taxon>
        <taxon>Streptosporangiales</taxon>
        <taxon>Thermomonosporaceae</taxon>
        <taxon>Actinomadura</taxon>
    </lineage>
</organism>
<evidence type="ECO:0000256" key="5">
    <source>
        <dbReference type="SAM" id="MobiDB-lite"/>
    </source>
</evidence>
<evidence type="ECO:0000313" key="9">
    <source>
        <dbReference type="Proteomes" id="UP000669179"/>
    </source>
</evidence>
<dbReference type="EMBL" id="JAGEOJ010000027">
    <property type="protein sequence ID" value="MBO2454619.1"/>
    <property type="molecule type" value="Genomic_DNA"/>
</dbReference>
<dbReference type="PANTHER" id="PTHR30329">
    <property type="entry name" value="STATOR ELEMENT OF FLAGELLAR MOTOR COMPLEX"/>
    <property type="match status" value="1"/>
</dbReference>
<feature type="domain" description="OmpA-like" evidence="7">
    <location>
        <begin position="229"/>
        <end position="352"/>
    </location>
</feature>
<dbReference type="PANTHER" id="PTHR30329:SF21">
    <property type="entry name" value="LIPOPROTEIN YIAD-RELATED"/>
    <property type="match status" value="1"/>
</dbReference>
<dbReference type="AlphaFoldDB" id="A0A939PR26"/>
<dbReference type="RefSeq" id="WP_208262840.1">
    <property type="nucleotide sequence ID" value="NZ_JAGEOJ010000027.1"/>
</dbReference>
<dbReference type="InterPro" id="IPR050330">
    <property type="entry name" value="Bact_OuterMem_StrucFunc"/>
</dbReference>
<reference evidence="8" key="1">
    <citation type="submission" date="2021-03" db="EMBL/GenBank/DDBJ databases">
        <authorList>
            <person name="Kanchanasin P."/>
            <person name="Saeng-In P."/>
            <person name="Phongsopitanun W."/>
            <person name="Yuki M."/>
            <person name="Kudo T."/>
            <person name="Ohkuma M."/>
            <person name="Tanasupawat S."/>
        </authorList>
    </citation>
    <scope>NUCLEOTIDE SEQUENCE</scope>
    <source>
        <strain evidence="8">GKU 128</strain>
    </source>
</reference>
<gene>
    <name evidence="8" type="ORF">J4573_46555</name>
</gene>
<evidence type="ECO:0000256" key="6">
    <source>
        <dbReference type="SAM" id="SignalP"/>
    </source>
</evidence>
<comment type="subcellular location">
    <subcellularLocation>
        <location evidence="1">Cell outer membrane</location>
    </subcellularLocation>
</comment>
<keyword evidence="6" id="KW-0732">Signal</keyword>
<evidence type="ECO:0000256" key="3">
    <source>
        <dbReference type="ARBA" id="ARBA00023237"/>
    </source>
</evidence>
<name>A0A939PR26_9ACTN</name>
<feature type="compositionally biased region" description="Low complexity" evidence="5">
    <location>
        <begin position="351"/>
        <end position="371"/>
    </location>
</feature>
<comment type="caution">
    <text evidence="8">The sequence shown here is derived from an EMBL/GenBank/DDBJ whole genome shotgun (WGS) entry which is preliminary data.</text>
</comment>
<dbReference type="SUPFAM" id="SSF103088">
    <property type="entry name" value="OmpA-like"/>
    <property type="match status" value="1"/>
</dbReference>
<feature type="region of interest" description="Disordered" evidence="5">
    <location>
        <begin position="351"/>
        <end position="383"/>
    </location>
</feature>
<dbReference type="CDD" id="cd07185">
    <property type="entry name" value="OmpA_C-like"/>
    <property type="match status" value="1"/>
</dbReference>
<feature type="chain" id="PRO_5036799020" evidence="6">
    <location>
        <begin position="29"/>
        <end position="522"/>
    </location>
</feature>
<keyword evidence="3" id="KW-0998">Cell outer membrane</keyword>
<dbReference type="PRINTS" id="PR01021">
    <property type="entry name" value="OMPADOMAIN"/>
</dbReference>
<protein>
    <submittedName>
        <fullName evidence="8">OmpA family protein</fullName>
    </submittedName>
</protein>
<dbReference type="Pfam" id="PF00691">
    <property type="entry name" value="OmpA"/>
    <property type="match status" value="1"/>
</dbReference>
<dbReference type="PROSITE" id="PS51257">
    <property type="entry name" value="PROKAR_LIPOPROTEIN"/>
    <property type="match status" value="1"/>
</dbReference>
<sequence>MRRTRTIRTTAVAAVLILLAGCSSPSEAKPEGKTAAPPKYTGPLTKEAWSGLPASHSRIEMKQIERYADHSVLRFYVTDLEREPRTIAFSTGMAGMGKLDLKLIDPLGHKAYFPLYDKDGTGDTVGSQTWPQSNAPGVRYETLLHFPPIPKDVRSLTVIAPTTAGEFTSVPVVDGTGSGGPSAPIVGDNPTPGSTVAWPLRTVVGKAPAWVVDMYGLTEGTVKSTSTSNSEEKIGLRTDVLFDFDKATLTAKAKSVLDDVAAETRAKADPTKPPVIITGHTDGKGAHDYNQRLSEDRAQAVLKELQTRLGTDYRYRAEGKGDTQPIAKEGGPDDDQARAKNRRVEISYQLKQQKTQTTTTTTRAPQEQKTTGGAPAPFHPTDGATIATRTTEGVVFGSHIKRRFDLKPFYRDGAYLVAVFDITNLGPGELVRPVTGYTGNNGGAFGSFGVIDPATGTLYKSVRLGPEDGVTRRYADQDTSVINNAPNTTNRGFFYLPAPPPTVKTVTFDAGIFGKIQNVPLP</sequence>
<dbReference type="InterPro" id="IPR036737">
    <property type="entry name" value="OmpA-like_sf"/>
</dbReference>
<dbReference type="Proteomes" id="UP000669179">
    <property type="component" value="Unassembled WGS sequence"/>
</dbReference>